<evidence type="ECO:0000256" key="4">
    <source>
        <dbReference type="SAM" id="MobiDB-lite"/>
    </source>
</evidence>
<dbReference type="GO" id="GO:0031177">
    <property type="term" value="F:phosphopantetheine binding"/>
    <property type="evidence" value="ECO:0007669"/>
    <property type="project" value="InterPro"/>
</dbReference>
<dbReference type="InterPro" id="IPR036736">
    <property type="entry name" value="ACP-like_sf"/>
</dbReference>
<dbReference type="Gene3D" id="3.30.559.10">
    <property type="entry name" value="Chloramphenicol acetyltransferase-like domain"/>
    <property type="match status" value="1"/>
</dbReference>
<evidence type="ECO:0000313" key="7">
    <source>
        <dbReference type="Proteomes" id="UP000070620"/>
    </source>
</evidence>
<dbReference type="Gene3D" id="3.30.559.30">
    <property type="entry name" value="Nonribosomal peptide synthetase, condensation domain"/>
    <property type="match status" value="1"/>
</dbReference>
<dbReference type="SUPFAM" id="SSF47336">
    <property type="entry name" value="ACP-like"/>
    <property type="match status" value="1"/>
</dbReference>
<keyword evidence="3" id="KW-0597">Phosphoprotein</keyword>
<evidence type="ECO:0000256" key="3">
    <source>
        <dbReference type="ARBA" id="ARBA00022553"/>
    </source>
</evidence>
<dbReference type="PANTHER" id="PTHR45527:SF1">
    <property type="entry name" value="FATTY ACID SYNTHASE"/>
    <property type="match status" value="1"/>
</dbReference>
<dbReference type="InterPro" id="IPR020845">
    <property type="entry name" value="AMP-binding_CS"/>
</dbReference>
<evidence type="ECO:0000256" key="1">
    <source>
        <dbReference type="ARBA" id="ARBA00001957"/>
    </source>
</evidence>
<dbReference type="Gene3D" id="2.30.38.10">
    <property type="entry name" value="Luciferase, Domain 3"/>
    <property type="match status" value="1"/>
</dbReference>
<dbReference type="InterPro" id="IPR001242">
    <property type="entry name" value="Condensation_dom"/>
</dbReference>
<dbReference type="CDD" id="cd05930">
    <property type="entry name" value="A_NRPS"/>
    <property type="match status" value="1"/>
</dbReference>
<sequence length="1091" mass="118666">MTESTPTTRVRTPLSFAQRRLWFVERLLPGRTAYNIPFGYRLRGRLNQGAMRRALSHVVGRHEVLRARVELIDGEPFQVTGPEDWQPRLVDLGAADDPEASARWLAVTEAETPFDLASGPLFRAVLLRLADDDHVLLCTAHHIAFDGWSLVVFTEELTEAYQAYARGATPARARPVQYADFAHRQRVRMGEPGMAEQVDYWRRHLADAPLTLELPSDHRRPAVPSAVAGEFTFPIVAEVAGGLRALSAERGATLFMASLAAYGLLLSRLTGATDLLVGSPVYGRPDPELRGAVGFFANTLPFRIDLTGDPSFGDLVARVRDAVLEAFTRQDVPFDRIVEDLAPRRDLSRNPVVQLLFSLLSTGTGVERGDLELPGLTVTEFGGETVTTRFDVELHLFETAGDELLGRVLFARDLFDEATIVRFADQYTALVAAAVATPDVPVSALLPMSARERALLGEWGTGPVSAAPDTVNVSAHVERQVEAHPDRVAVVSGDEHLTYRHLNAEANRWARYLCDHGVGPETVVGVCLPRGTTALVVILAIVKAGGAYVPLDPTDPLPRLEFLIRDTGAALVVADADTAGLATEAATGAGGRPRVLTVDRESRQRIAVYPADDLPARAGAESLLYVVYTSGSTGRPKGIAMTHGSKLNLMNWTLGRYRAQPRVLQFYSMSPDTFLLEVMLAWWTGGTLVVVPEEIRRDMPGLSRFIEEHRITTAVLPAVVLEHLAEQAETSPERFASLRDVATTGDRQRVDDRIRRMFAALPEAVLDNHYGQTEANVVTVNRLTHPTDRWPDLAPMGAPIDNLRVYVLDAAMRPAPLGAYGEVHVGGIGLARGYLGRPDLTAASFVPDPFGGPGDRLYRTGDRARWRADGTLEFAGRIDFQVKIHGYRIEPGEIEACLRSLATVEAAAVLCDRSGPTPRLIGYVTPRDGRSLTPLAVRAALLGTLPDYMVPGLILVLDALPRTASGKIDRNRLPLPDPEPTDGYRAAATDTEKVVAAVWSEVLGVERIGRQDNFFALGGHSLLVTRVVFRLGEEFGVDLPLRVLFETATVAELGYEIDVLVAWGAGERDSTAGSPAAGVRVRPHGGRAATG</sequence>
<keyword evidence="7" id="KW-1185">Reference proteome</keyword>
<protein>
    <recommendedName>
        <fullName evidence="5">Carrier domain-containing protein</fullName>
    </recommendedName>
</protein>
<dbReference type="Gene3D" id="3.30.300.30">
    <property type="match status" value="1"/>
</dbReference>
<accession>A0A136PV97</accession>
<dbReference type="InterPro" id="IPR010071">
    <property type="entry name" value="AA_adenyl_dom"/>
</dbReference>
<dbReference type="OrthoDB" id="2472181at2"/>
<dbReference type="InterPro" id="IPR000873">
    <property type="entry name" value="AMP-dep_synth/lig_dom"/>
</dbReference>
<comment type="cofactor">
    <cofactor evidence="1">
        <name>pantetheine 4'-phosphate</name>
        <dbReference type="ChEBI" id="CHEBI:47942"/>
    </cofactor>
</comment>
<keyword evidence="2" id="KW-0596">Phosphopantetheine</keyword>
<organism evidence="6 7">
    <name type="scientific">Micromonospora rosaria</name>
    <dbReference type="NCBI Taxonomy" id="47874"/>
    <lineage>
        <taxon>Bacteria</taxon>
        <taxon>Bacillati</taxon>
        <taxon>Actinomycetota</taxon>
        <taxon>Actinomycetes</taxon>
        <taxon>Micromonosporales</taxon>
        <taxon>Micromonosporaceae</taxon>
        <taxon>Micromonospora</taxon>
    </lineage>
</organism>
<comment type="caution">
    <text evidence="6">The sequence shown here is derived from an EMBL/GenBank/DDBJ whole genome shotgun (WGS) entry which is preliminary data.</text>
</comment>
<dbReference type="Pfam" id="PF00550">
    <property type="entry name" value="PP-binding"/>
    <property type="match status" value="1"/>
</dbReference>
<dbReference type="GO" id="GO:0044550">
    <property type="term" value="P:secondary metabolite biosynthetic process"/>
    <property type="evidence" value="ECO:0007669"/>
    <property type="project" value="TreeGrafter"/>
</dbReference>
<dbReference type="InterPro" id="IPR020806">
    <property type="entry name" value="PKS_PP-bd"/>
</dbReference>
<gene>
    <name evidence="6" type="ORF">AWW66_08440</name>
</gene>
<dbReference type="GO" id="GO:0005737">
    <property type="term" value="C:cytoplasm"/>
    <property type="evidence" value="ECO:0007669"/>
    <property type="project" value="TreeGrafter"/>
</dbReference>
<dbReference type="PANTHER" id="PTHR45527">
    <property type="entry name" value="NONRIBOSOMAL PEPTIDE SYNTHETASE"/>
    <property type="match status" value="1"/>
</dbReference>
<dbReference type="PROSITE" id="PS00455">
    <property type="entry name" value="AMP_BINDING"/>
    <property type="match status" value="1"/>
</dbReference>
<dbReference type="InterPro" id="IPR025110">
    <property type="entry name" value="AMP-bd_C"/>
</dbReference>
<dbReference type="RefSeq" id="WP_067362252.1">
    <property type="nucleotide sequence ID" value="NZ_JBIUBN010000032.1"/>
</dbReference>
<proteinExistence type="predicted"/>
<dbReference type="Pfam" id="PF00668">
    <property type="entry name" value="Condensation"/>
    <property type="match status" value="1"/>
</dbReference>
<dbReference type="PROSITE" id="PS50075">
    <property type="entry name" value="CARRIER"/>
    <property type="match status" value="1"/>
</dbReference>
<dbReference type="SUPFAM" id="SSF52777">
    <property type="entry name" value="CoA-dependent acyltransferases"/>
    <property type="match status" value="2"/>
</dbReference>
<feature type="region of interest" description="Disordered" evidence="4">
    <location>
        <begin position="1068"/>
        <end position="1091"/>
    </location>
</feature>
<reference evidence="6 7" key="1">
    <citation type="submission" date="2016-01" db="EMBL/GenBank/DDBJ databases">
        <title>Whole genome sequence and analysis of Micromonospora rosaria DSM 803, which can produce antibacterial substance rosamicin.</title>
        <authorList>
            <person name="Yang H."/>
            <person name="He X."/>
            <person name="Zhu D."/>
        </authorList>
    </citation>
    <scope>NUCLEOTIDE SEQUENCE [LARGE SCALE GENOMIC DNA]</scope>
    <source>
        <strain evidence="6 7">DSM 803</strain>
    </source>
</reference>
<feature type="domain" description="Carrier" evidence="5">
    <location>
        <begin position="986"/>
        <end position="1061"/>
    </location>
</feature>
<evidence type="ECO:0000259" key="5">
    <source>
        <dbReference type="PROSITE" id="PS50075"/>
    </source>
</evidence>
<dbReference type="SUPFAM" id="SSF56801">
    <property type="entry name" value="Acetyl-CoA synthetase-like"/>
    <property type="match status" value="1"/>
</dbReference>
<dbReference type="SMART" id="SM00823">
    <property type="entry name" value="PKS_PP"/>
    <property type="match status" value="1"/>
</dbReference>
<dbReference type="Gene3D" id="1.10.1200.10">
    <property type="entry name" value="ACP-like"/>
    <property type="match status" value="1"/>
</dbReference>
<dbReference type="InterPro" id="IPR006162">
    <property type="entry name" value="Ppantetheine_attach_site"/>
</dbReference>
<dbReference type="CDD" id="cd19531">
    <property type="entry name" value="LCL_NRPS-like"/>
    <property type="match status" value="1"/>
</dbReference>
<dbReference type="FunFam" id="1.10.1200.10:FF:000005">
    <property type="entry name" value="Nonribosomal peptide synthetase 1"/>
    <property type="match status" value="1"/>
</dbReference>
<dbReference type="InterPro" id="IPR045851">
    <property type="entry name" value="AMP-bd_C_sf"/>
</dbReference>
<dbReference type="FunFam" id="2.30.38.10:FF:000001">
    <property type="entry name" value="Non-ribosomal peptide synthetase PvdI"/>
    <property type="match status" value="1"/>
</dbReference>
<dbReference type="InterPro" id="IPR009081">
    <property type="entry name" value="PP-bd_ACP"/>
</dbReference>
<dbReference type="GO" id="GO:0043041">
    <property type="term" value="P:amino acid activation for nonribosomal peptide biosynthetic process"/>
    <property type="evidence" value="ECO:0007669"/>
    <property type="project" value="TreeGrafter"/>
</dbReference>
<name>A0A136PV97_9ACTN</name>
<dbReference type="AlphaFoldDB" id="A0A136PV97"/>
<dbReference type="EMBL" id="LRQV01000019">
    <property type="protein sequence ID" value="KXK62460.1"/>
    <property type="molecule type" value="Genomic_DNA"/>
</dbReference>
<dbReference type="Pfam" id="PF00501">
    <property type="entry name" value="AMP-binding"/>
    <property type="match status" value="1"/>
</dbReference>
<dbReference type="GO" id="GO:0003824">
    <property type="term" value="F:catalytic activity"/>
    <property type="evidence" value="ECO:0007669"/>
    <property type="project" value="InterPro"/>
</dbReference>
<dbReference type="PROSITE" id="PS00012">
    <property type="entry name" value="PHOSPHOPANTETHEINE"/>
    <property type="match status" value="1"/>
</dbReference>
<dbReference type="GO" id="GO:0008610">
    <property type="term" value="P:lipid biosynthetic process"/>
    <property type="evidence" value="ECO:0007669"/>
    <property type="project" value="UniProtKB-ARBA"/>
</dbReference>
<dbReference type="InterPro" id="IPR023213">
    <property type="entry name" value="CAT-like_dom_sf"/>
</dbReference>
<dbReference type="Proteomes" id="UP000070620">
    <property type="component" value="Unassembled WGS sequence"/>
</dbReference>
<dbReference type="FunFam" id="3.40.50.980:FF:000001">
    <property type="entry name" value="Non-ribosomal peptide synthetase"/>
    <property type="match status" value="1"/>
</dbReference>
<dbReference type="Pfam" id="PF13193">
    <property type="entry name" value="AMP-binding_C"/>
    <property type="match status" value="1"/>
</dbReference>
<evidence type="ECO:0000256" key="2">
    <source>
        <dbReference type="ARBA" id="ARBA00022450"/>
    </source>
</evidence>
<dbReference type="Gene3D" id="3.40.50.980">
    <property type="match status" value="2"/>
</dbReference>
<dbReference type="NCBIfam" id="TIGR01733">
    <property type="entry name" value="AA-adenyl-dom"/>
    <property type="match status" value="1"/>
</dbReference>
<evidence type="ECO:0000313" key="6">
    <source>
        <dbReference type="EMBL" id="KXK62460.1"/>
    </source>
</evidence>